<dbReference type="InterPro" id="IPR053044">
    <property type="entry name" value="Metallo-hydrolase/TatD-type"/>
</dbReference>
<dbReference type="PANTHER" id="PTHR47345:SF1">
    <property type="entry name" value="CUT9-INTERACTING PROTEIN SCN1"/>
    <property type="match status" value="1"/>
</dbReference>
<feature type="region of interest" description="Disordered" evidence="1">
    <location>
        <begin position="112"/>
        <end position="136"/>
    </location>
</feature>
<dbReference type="OrthoDB" id="413993at2759"/>
<sequence>MCGESPTVSIDPLTDDTPIGDFKEEWYPFLCDAHCHAHDDKQRLDEIQQLRTGHITLMGVRQDDWETVEMVAASSNSSSSDNNNNDSTTDVDSHSRCVPCFGIHPWYVYRLAPPQEGDPQANEEGVKHQQQQQEHYQHVLDGPDDTEKQQLISQLAAHSLFRLQLKRHPHALLGEVGLDRSARLLPGGAIEWHGVKPTNVVCDIDHQCTILRLQLDLALQLDRAVSFHCVQSQGHLMAILQSINQQLGKSKTVTTATATTSVLRVCLHSFGGKPASLDQFFKWRHVKVYVSFSIAINARLGWKKLSQLIQAVPDDQLLIETDLNSPTSWITIWQNWIAFTGVE</sequence>
<feature type="compositionally biased region" description="Low complexity" evidence="1">
    <location>
        <begin position="71"/>
        <end position="90"/>
    </location>
</feature>
<feature type="region of interest" description="Disordered" evidence="1">
    <location>
        <begin position="71"/>
        <end position="93"/>
    </location>
</feature>
<keyword evidence="3" id="KW-1185">Reference proteome</keyword>
<dbReference type="AlphaFoldDB" id="A0A1X2HR78"/>
<dbReference type="STRING" id="90262.A0A1X2HR78"/>
<dbReference type="InterPro" id="IPR032466">
    <property type="entry name" value="Metal_Hydrolase"/>
</dbReference>
<dbReference type="Pfam" id="PF01026">
    <property type="entry name" value="TatD_DNase"/>
    <property type="match status" value="1"/>
</dbReference>
<evidence type="ECO:0000313" key="3">
    <source>
        <dbReference type="Proteomes" id="UP000193560"/>
    </source>
</evidence>
<evidence type="ECO:0000256" key="1">
    <source>
        <dbReference type="SAM" id="MobiDB-lite"/>
    </source>
</evidence>
<name>A0A1X2HR78_9FUNG</name>
<proteinExistence type="predicted"/>
<protein>
    <submittedName>
        <fullName evidence="2">TatD family</fullName>
    </submittedName>
</protein>
<accession>A0A1X2HR78</accession>
<dbReference type="Gene3D" id="3.20.20.140">
    <property type="entry name" value="Metal-dependent hydrolases"/>
    <property type="match status" value="1"/>
</dbReference>
<dbReference type="Proteomes" id="UP000193560">
    <property type="component" value="Unassembled WGS sequence"/>
</dbReference>
<evidence type="ECO:0000313" key="2">
    <source>
        <dbReference type="EMBL" id="ORZ01920.1"/>
    </source>
</evidence>
<dbReference type="InterPro" id="IPR001130">
    <property type="entry name" value="TatD-like"/>
</dbReference>
<dbReference type="EMBL" id="MCGE01000056">
    <property type="protein sequence ID" value="ORZ01920.1"/>
    <property type="molecule type" value="Genomic_DNA"/>
</dbReference>
<reference evidence="2 3" key="1">
    <citation type="submission" date="2016-07" db="EMBL/GenBank/DDBJ databases">
        <title>Pervasive Adenine N6-methylation of Active Genes in Fungi.</title>
        <authorList>
            <consortium name="DOE Joint Genome Institute"/>
            <person name="Mondo S.J."/>
            <person name="Dannebaum R.O."/>
            <person name="Kuo R.C."/>
            <person name="Labutti K."/>
            <person name="Haridas S."/>
            <person name="Kuo A."/>
            <person name="Salamov A."/>
            <person name="Ahrendt S.R."/>
            <person name="Lipzen A."/>
            <person name="Sullivan W."/>
            <person name="Andreopoulos W.B."/>
            <person name="Clum A."/>
            <person name="Lindquist E."/>
            <person name="Daum C."/>
            <person name="Ramamoorthy G.K."/>
            <person name="Gryganskyi A."/>
            <person name="Culley D."/>
            <person name="Magnuson J.K."/>
            <person name="James T.Y."/>
            <person name="O'Malley M.A."/>
            <person name="Stajich J.E."/>
            <person name="Spatafora J.W."/>
            <person name="Visel A."/>
            <person name="Grigoriev I.V."/>
        </authorList>
    </citation>
    <scope>NUCLEOTIDE SEQUENCE [LARGE SCALE GENOMIC DNA]</scope>
    <source>
        <strain evidence="2 3">NRRL 1336</strain>
    </source>
</reference>
<comment type="caution">
    <text evidence="2">The sequence shown here is derived from an EMBL/GenBank/DDBJ whole genome shotgun (WGS) entry which is preliminary data.</text>
</comment>
<dbReference type="GO" id="GO:0016788">
    <property type="term" value="F:hydrolase activity, acting on ester bonds"/>
    <property type="evidence" value="ECO:0007669"/>
    <property type="project" value="InterPro"/>
</dbReference>
<dbReference type="SUPFAM" id="SSF51556">
    <property type="entry name" value="Metallo-dependent hydrolases"/>
    <property type="match status" value="1"/>
</dbReference>
<organism evidence="2 3">
    <name type="scientific">Absidia repens</name>
    <dbReference type="NCBI Taxonomy" id="90262"/>
    <lineage>
        <taxon>Eukaryota</taxon>
        <taxon>Fungi</taxon>
        <taxon>Fungi incertae sedis</taxon>
        <taxon>Mucoromycota</taxon>
        <taxon>Mucoromycotina</taxon>
        <taxon>Mucoromycetes</taxon>
        <taxon>Mucorales</taxon>
        <taxon>Cunninghamellaceae</taxon>
        <taxon>Absidia</taxon>
    </lineage>
</organism>
<dbReference type="PANTHER" id="PTHR47345">
    <property type="entry name" value="CUT9-INTERACTING PROTEIN SCN1"/>
    <property type="match status" value="1"/>
</dbReference>
<gene>
    <name evidence="2" type="ORF">BCR42DRAFT_429869</name>
</gene>